<organism evidence="1 2">
    <name type="scientific">Lasiodiplodia mahajangana</name>
    <dbReference type="NCBI Taxonomy" id="1108764"/>
    <lineage>
        <taxon>Eukaryota</taxon>
        <taxon>Fungi</taxon>
        <taxon>Dikarya</taxon>
        <taxon>Ascomycota</taxon>
        <taxon>Pezizomycotina</taxon>
        <taxon>Dothideomycetes</taxon>
        <taxon>Dothideomycetes incertae sedis</taxon>
        <taxon>Botryosphaeriales</taxon>
        <taxon>Botryosphaeriaceae</taxon>
        <taxon>Lasiodiplodia</taxon>
    </lineage>
</organism>
<comment type="caution">
    <text evidence="1">The sequence shown here is derived from an EMBL/GenBank/DDBJ whole genome shotgun (WGS) entry which is preliminary data.</text>
</comment>
<proteinExistence type="predicted"/>
<name>A0ACC2JD63_9PEZI</name>
<dbReference type="Proteomes" id="UP001153332">
    <property type="component" value="Unassembled WGS sequence"/>
</dbReference>
<gene>
    <name evidence="1" type="ORF">O1611_g8224</name>
</gene>
<dbReference type="EMBL" id="JAPUUL010002376">
    <property type="protein sequence ID" value="KAJ8125415.1"/>
    <property type="molecule type" value="Genomic_DNA"/>
</dbReference>
<evidence type="ECO:0000313" key="1">
    <source>
        <dbReference type="EMBL" id="KAJ8125415.1"/>
    </source>
</evidence>
<keyword evidence="2" id="KW-1185">Reference proteome</keyword>
<evidence type="ECO:0000313" key="2">
    <source>
        <dbReference type="Proteomes" id="UP001153332"/>
    </source>
</evidence>
<sequence>MARNLYEKKPIEIGKRRGVRRAVEYEPQLLSKKIRVRDTAVNWKDEKVWENIRNQGCYHKSDEIIVSCGTVTIDKAEGPCPKVLAVYNNRIGIYQLPKGRKNIGEEYLDAALRETTEETGIAVRPLRLRFGSRSTPPRSATAKEIAICGSDNPSAGVTRSLSNEVIGVADISMADPDPATGAWRNIHWYAAKPCDGIERDEGCMPIPDDRDKFSTFWFSETEALDRLKLDDEKFMVRVAFEYTRNMSTDDWLSNGRHERREEVE</sequence>
<protein>
    <submittedName>
        <fullName evidence="1">Uncharacterized protein</fullName>
    </submittedName>
</protein>
<accession>A0ACC2JD63</accession>
<reference evidence="1" key="1">
    <citation type="submission" date="2022-12" db="EMBL/GenBank/DDBJ databases">
        <title>Genome Sequence of Lasiodiplodia mahajangana.</title>
        <authorList>
            <person name="Buettner E."/>
        </authorList>
    </citation>
    <scope>NUCLEOTIDE SEQUENCE</scope>
    <source>
        <strain evidence="1">VT137</strain>
    </source>
</reference>